<dbReference type="GO" id="GO:0005634">
    <property type="term" value="C:nucleus"/>
    <property type="evidence" value="ECO:0007669"/>
    <property type="project" value="UniProtKB-ARBA"/>
</dbReference>
<reference evidence="12" key="1">
    <citation type="journal article" date="2019" name="Gigascience">
        <title>De novo genome assembly of the endangered Acer yangbiense, a plant species with extremely small populations endemic to Yunnan Province, China.</title>
        <authorList>
            <person name="Yang J."/>
            <person name="Wariss H.M."/>
            <person name="Tao L."/>
            <person name="Zhang R."/>
            <person name="Yun Q."/>
            <person name="Hollingsworth P."/>
            <person name="Dao Z."/>
            <person name="Luo G."/>
            <person name="Guo H."/>
            <person name="Ma Y."/>
            <person name="Sun W."/>
        </authorList>
    </citation>
    <scope>NUCLEOTIDE SEQUENCE [LARGE SCALE GENOMIC DNA]</scope>
    <source>
        <strain evidence="12">cv. Malutang</strain>
    </source>
</reference>
<evidence type="ECO:0000259" key="8">
    <source>
        <dbReference type="PROSITE" id="PS50090"/>
    </source>
</evidence>
<dbReference type="InterPro" id="IPR017884">
    <property type="entry name" value="SANT_dom"/>
</dbReference>
<evidence type="ECO:0000259" key="9">
    <source>
        <dbReference type="PROSITE" id="PS50934"/>
    </source>
</evidence>
<keyword evidence="3" id="KW-0805">Transcription regulation</keyword>
<feature type="compositionally biased region" description="Polar residues" evidence="7">
    <location>
        <begin position="307"/>
        <end position="324"/>
    </location>
</feature>
<dbReference type="Proteomes" id="UP000323000">
    <property type="component" value="Chromosome 9"/>
</dbReference>
<dbReference type="EMBL" id="VAHF01000009">
    <property type="protein sequence ID" value="TXG54411.1"/>
    <property type="molecule type" value="Genomic_DNA"/>
</dbReference>
<dbReference type="SUPFAM" id="SSF46689">
    <property type="entry name" value="Homeodomain-like"/>
    <property type="match status" value="2"/>
</dbReference>
<dbReference type="GO" id="GO:0006325">
    <property type="term" value="P:chromatin organization"/>
    <property type="evidence" value="ECO:0007669"/>
    <property type="project" value="UniProtKB-KW"/>
</dbReference>
<dbReference type="CDD" id="cd00167">
    <property type="entry name" value="SANT"/>
    <property type="match status" value="1"/>
</dbReference>
<feature type="region of interest" description="Disordered" evidence="7">
    <location>
        <begin position="433"/>
        <end position="456"/>
    </location>
</feature>
<dbReference type="Pfam" id="PF16495">
    <property type="entry name" value="SWIRM-assoc_1"/>
    <property type="match status" value="1"/>
</dbReference>
<feature type="compositionally biased region" description="Polar residues" evidence="7">
    <location>
        <begin position="343"/>
        <end position="354"/>
    </location>
</feature>
<evidence type="ECO:0000256" key="2">
    <source>
        <dbReference type="ARBA" id="ARBA00022853"/>
    </source>
</evidence>
<dbReference type="Pfam" id="PF00249">
    <property type="entry name" value="Myb_DNA-binding"/>
    <property type="match status" value="1"/>
</dbReference>
<dbReference type="PROSITE" id="PS51293">
    <property type="entry name" value="SANT"/>
    <property type="match status" value="1"/>
</dbReference>
<protein>
    <recommendedName>
        <fullName evidence="13">SWIRM domain-containing protein</fullName>
    </recommendedName>
</protein>
<feature type="domain" description="Myb-like" evidence="8">
    <location>
        <begin position="250"/>
        <end position="284"/>
    </location>
</feature>
<dbReference type="PROSITE" id="PS50090">
    <property type="entry name" value="MYB_LIKE"/>
    <property type="match status" value="1"/>
</dbReference>
<evidence type="ECO:0000259" key="10">
    <source>
        <dbReference type="PROSITE" id="PS51293"/>
    </source>
</evidence>
<evidence type="ECO:0008006" key="13">
    <source>
        <dbReference type="Google" id="ProtNLM"/>
    </source>
</evidence>
<keyword evidence="2" id="KW-0156">Chromatin regulator</keyword>
<dbReference type="InterPro" id="IPR007526">
    <property type="entry name" value="SWIRM"/>
</dbReference>
<feature type="domain" description="SANT" evidence="10">
    <location>
        <begin position="245"/>
        <end position="296"/>
    </location>
</feature>
<keyword evidence="5" id="KW-0804">Transcription</keyword>
<keyword evidence="4" id="KW-0238">DNA-binding</keyword>
<evidence type="ECO:0000313" key="12">
    <source>
        <dbReference type="Proteomes" id="UP000323000"/>
    </source>
</evidence>
<dbReference type="Pfam" id="PF04433">
    <property type="entry name" value="SWIRM"/>
    <property type="match status" value="1"/>
</dbReference>
<feature type="compositionally biased region" description="Basic and acidic residues" evidence="7">
    <location>
        <begin position="325"/>
        <end position="342"/>
    </location>
</feature>
<evidence type="ECO:0000256" key="6">
    <source>
        <dbReference type="ARBA" id="ARBA00023242"/>
    </source>
</evidence>
<keyword evidence="1" id="KW-0217">Developmental protein</keyword>
<dbReference type="InterPro" id="IPR036388">
    <property type="entry name" value="WH-like_DNA-bd_sf"/>
</dbReference>
<proteinExistence type="predicted"/>
<comment type="caution">
    <text evidence="11">The sequence shown here is derived from an EMBL/GenBank/DDBJ whole genome shotgun (WGS) entry which is preliminary data.</text>
</comment>
<evidence type="ECO:0000256" key="5">
    <source>
        <dbReference type="ARBA" id="ARBA00023163"/>
    </source>
</evidence>
<dbReference type="Gene3D" id="1.10.10.10">
    <property type="entry name" value="Winged helix-like DNA-binding domain superfamily/Winged helix DNA-binding domain"/>
    <property type="match status" value="1"/>
</dbReference>
<dbReference type="Gene3D" id="1.10.10.60">
    <property type="entry name" value="Homeodomain-like"/>
    <property type="match status" value="1"/>
</dbReference>
<dbReference type="PANTHER" id="PTHR12802:SF140">
    <property type="entry name" value="SWI_SNF COMPLEX SUBUNIT SWI3A"/>
    <property type="match status" value="1"/>
</dbReference>
<dbReference type="AlphaFoldDB" id="A0A5C7HBW7"/>
<organism evidence="11 12">
    <name type="scientific">Acer yangbiense</name>
    <dbReference type="NCBI Taxonomy" id="1000413"/>
    <lineage>
        <taxon>Eukaryota</taxon>
        <taxon>Viridiplantae</taxon>
        <taxon>Streptophyta</taxon>
        <taxon>Embryophyta</taxon>
        <taxon>Tracheophyta</taxon>
        <taxon>Spermatophyta</taxon>
        <taxon>Magnoliopsida</taxon>
        <taxon>eudicotyledons</taxon>
        <taxon>Gunneridae</taxon>
        <taxon>Pentapetalae</taxon>
        <taxon>rosids</taxon>
        <taxon>malvids</taxon>
        <taxon>Sapindales</taxon>
        <taxon>Sapindaceae</taxon>
        <taxon>Hippocastanoideae</taxon>
        <taxon>Acereae</taxon>
        <taxon>Acer</taxon>
    </lineage>
</organism>
<dbReference type="PANTHER" id="PTHR12802">
    <property type="entry name" value="SWI/SNF COMPLEX-RELATED"/>
    <property type="match status" value="1"/>
</dbReference>
<keyword evidence="12" id="KW-1185">Reference proteome</keyword>
<dbReference type="FunFam" id="1.10.10.10:FF:000020">
    <property type="entry name" value="SWI/SNF complex subunit SMARCC2 isoform c"/>
    <property type="match status" value="1"/>
</dbReference>
<feature type="region of interest" description="Disordered" evidence="7">
    <location>
        <begin position="305"/>
        <end position="364"/>
    </location>
</feature>
<evidence type="ECO:0000313" key="11">
    <source>
        <dbReference type="EMBL" id="TXG54411.1"/>
    </source>
</evidence>
<name>A0A5C7HBW7_9ROSI</name>
<feature type="domain" description="SWIRM" evidence="9">
    <location>
        <begin position="23"/>
        <end position="120"/>
    </location>
</feature>
<dbReference type="InterPro" id="IPR032451">
    <property type="entry name" value="SMARCC_C"/>
</dbReference>
<evidence type="ECO:0000256" key="1">
    <source>
        <dbReference type="ARBA" id="ARBA00022473"/>
    </source>
</evidence>
<dbReference type="GO" id="GO:0003677">
    <property type="term" value="F:DNA binding"/>
    <property type="evidence" value="ECO:0007669"/>
    <property type="project" value="UniProtKB-KW"/>
</dbReference>
<evidence type="ECO:0000256" key="4">
    <source>
        <dbReference type="ARBA" id="ARBA00023125"/>
    </source>
</evidence>
<evidence type="ECO:0000256" key="3">
    <source>
        <dbReference type="ARBA" id="ARBA00023015"/>
    </source>
</evidence>
<dbReference type="SMART" id="SM00717">
    <property type="entry name" value="SANT"/>
    <property type="match status" value="1"/>
</dbReference>
<dbReference type="OrthoDB" id="118550at2759"/>
<keyword evidence="6" id="KW-0539">Nucleus</keyword>
<evidence type="ECO:0000256" key="7">
    <source>
        <dbReference type="SAM" id="MobiDB-lite"/>
    </source>
</evidence>
<dbReference type="PROSITE" id="PS50934">
    <property type="entry name" value="SWIRM"/>
    <property type="match status" value="1"/>
</dbReference>
<accession>A0A5C7HBW7</accession>
<sequence>MEFSQHDPNLKTSRPGEPEFELYTIPSYSSWFRWDDIHETERIALKDFFDGSSISRTPKIYKEYRDFIINKYREEPSRRLTFTQIRKSLVGDVCLLHKVFNFLDMWGLINFGAASDDSKDLLEDKKLKNRIRVEEGAPIGVRAVAMPNSLKPITIPPFGVDGRAVVGETGVKLPPLASYSDIFAGLAELKGLKCANCGERCNSGCYEYSKDNYRVCVKCFKNGNYGENKSMDNFKYNDCTGNGITHGTAWTEAETLLLLESVTKHGDDWELVAQNVKTKNKLDCISKLIELPFGEFMMGSALRGSATGPTGSMNSVNQGLSVSSEHQEITKTEDQVDEHMNESEQNGDAANQEPSAKRKRIASLSDAGSSLVKQVSRISTMVGPHITAVAADAAVTALCDEISCPREIFDGDDDYLTDGSWSPTMLYESERAHQIDASEMKEKPSESETKETSTKKNDIPLTLKIRAATATALGSAAANAKLLADQEDKEIEQLVAAIIEAQLQKLHCKIKHFDDLELIMDKEYAEMLDLKECIVEQRIDVLQRAFIAGVSKWRDQTYIKP</sequence>
<dbReference type="InterPro" id="IPR001005">
    <property type="entry name" value="SANT/Myb"/>
</dbReference>
<dbReference type="InterPro" id="IPR009057">
    <property type="entry name" value="Homeodomain-like_sf"/>
</dbReference>
<gene>
    <name evidence="11" type="ORF">EZV62_019667</name>
</gene>